<protein>
    <recommendedName>
        <fullName evidence="4">DUF4124 domain-containing protein</fullName>
    </recommendedName>
</protein>
<evidence type="ECO:0000313" key="3">
    <source>
        <dbReference type="Proteomes" id="UP000219327"/>
    </source>
</evidence>
<gene>
    <name evidence="2" type="ORF">CNE99_05035</name>
</gene>
<reference evidence="2 3" key="1">
    <citation type="submission" date="2017-08" db="EMBL/GenBank/DDBJ databases">
        <title>Fine stratification of microbial communities through a metagenomic profile of the photic zone.</title>
        <authorList>
            <person name="Haro-Moreno J.M."/>
            <person name="Lopez-Perez M."/>
            <person name="De La Torre J."/>
            <person name="Picazo A."/>
            <person name="Camacho A."/>
            <person name="Rodriguez-Valera F."/>
        </authorList>
    </citation>
    <scope>NUCLEOTIDE SEQUENCE [LARGE SCALE GENOMIC DNA]</scope>
    <source>
        <strain evidence="2">MED-G24</strain>
    </source>
</reference>
<evidence type="ECO:0000313" key="2">
    <source>
        <dbReference type="EMBL" id="PDH39720.1"/>
    </source>
</evidence>
<keyword evidence="1" id="KW-0732">Signal</keyword>
<evidence type="ECO:0000256" key="1">
    <source>
        <dbReference type="SAM" id="SignalP"/>
    </source>
</evidence>
<sequence length="131" mass="14843">MYYPRTHLLPKVLRAFALVMFLAPVGFAAAEQSDPQAETENADAEDYEKGIFKSKDKYGRTIFSDRPSGEAELIELKEEGRYSNKDHVRQYERFTPASTQKSKSFSYTKLAITSPNADEQIRDNKGNIVIG</sequence>
<comment type="caution">
    <text evidence="2">The sequence shown here is derived from an EMBL/GenBank/DDBJ whole genome shotgun (WGS) entry which is preliminary data.</text>
</comment>
<dbReference type="Proteomes" id="UP000219327">
    <property type="component" value="Unassembled WGS sequence"/>
</dbReference>
<feature type="chain" id="PRO_5013150841" description="DUF4124 domain-containing protein" evidence="1">
    <location>
        <begin position="29"/>
        <end position="131"/>
    </location>
</feature>
<evidence type="ECO:0008006" key="4">
    <source>
        <dbReference type="Google" id="ProtNLM"/>
    </source>
</evidence>
<accession>A0A2A5WT40</accession>
<organism evidence="2 3">
    <name type="scientific">OM182 bacterium MED-G24</name>
    <dbReference type="NCBI Taxonomy" id="1986255"/>
    <lineage>
        <taxon>Bacteria</taxon>
        <taxon>Pseudomonadati</taxon>
        <taxon>Pseudomonadota</taxon>
        <taxon>Gammaproteobacteria</taxon>
        <taxon>OMG group</taxon>
        <taxon>OM182 clade</taxon>
    </lineage>
</organism>
<feature type="signal peptide" evidence="1">
    <location>
        <begin position="1"/>
        <end position="28"/>
    </location>
</feature>
<dbReference type="EMBL" id="NTKD01000020">
    <property type="protein sequence ID" value="PDH39720.1"/>
    <property type="molecule type" value="Genomic_DNA"/>
</dbReference>
<dbReference type="AlphaFoldDB" id="A0A2A5WT40"/>
<name>A0A2A5WT40_9GAMM</name>
<proteinExistence type="predicted"/>